<keyword evidence="5" id="KW-0274">FAD</keyword>
<dbReference type="InterPro" id="IPR036188">
    <property type="entry name" value="FAD/NAD-bd_sf"/>
</dbReference>
<dbReference type="InterPro" id="IPR025700">
    <property type="entry name" value="Lys/Orn_oxygenase"/>
</dbReference>
<dbReference type="GO" id="GO:0004497">
    <property type="term" value="F:monooxygenase activity"/>
    <property type="evidence" value="ECO:0007669"/>
    <property type="project" value="UniProtKB-KW"/>
</dbReference>
<evidence type="ECO:0000256" key="7">
    <source>
        <dbReference type="ARBA" id="ARBA00023002"/>
    </source>
</evidence>
<reference evidence="8 9" key="1">
    <citation type="submission" date="2019-03" db="EMBL/GenBank/DDBJ databases">
        <title>Jiella endophytica sp. nov., a novel endophytic bacterium isolated from root of Ficus microcarpa Linn. f.</title>
        <authorList>
            <person name="Tuo L."/>
        </authorList>
    </citation>
    <scope>NUCLEOTIDE SEQUENCE [LARGE SCALE GENOMIC DNA]</scope>
    <source>
        <strain evidence="8 9">CBS5Q-3</strain>
    </source>
</reference>
<evidence type="ECO:0000256" key="3">
    <source>
        <dbReference type="ARBA" id="ARBA00007588"/>
    </source>
</evidence>
<dbReference type="Pfam" id="PF13434">
    <property type="entry name" value="Lys_Orn_oxgnase"/>
    <property type="match status" value="1"/>
</dbReference>
<dbReference type="PANTHER" id="PTHR42802:SF1">
    <property type="entry name" value="L-ORNITHINE N(5)-MONOOXYGENASE"/>
    <property type="match status" value="1"/>
</dbReference>
<comment type="cofactor">
    <cofactor evidence="1">
        <name>FAD</name>
        <dbReference type="ChEBI" id="CHEBI:57692"/>
    </cofactor>
</comment>
<evidence type="ECO:0000256" key="6">
    <source>
        <dbReference type="ARBA" id="ARBA00022857"/>
    </source>
</evidence>
<dbReference type="OrthoDB" id="7527071at2"/>
<name>A0A4Y8RPJ1_9HYPH</name>
<keyword evidence="4" id="KW-0285">Flavoprotein</keyword>
<keyword evidence="6" id="KW-0521">NADP</keyword>
<proteinExistence type="inferred from homology"/>
<keyword evidence="9" id="KW-1185">Reference proteome</keyword>
<evidence type="ECO:0000313" key="8">
    <source>
        <dbReference type="EMBL" id="TFF25231.1"/>
    </source>
</evidence>
<dbReference type="Gene3D" id="3.50.50.60">
    <property type="entry name" value="FAD/NAD(P)-binding domain"/>
    <property type="match status" value="1"/>
</dbReference>
<evidence type="ECO:0000256" key="1">
    <source>
        <dbReference type="ARBA" id="ARBA00001974"/>
    </source>
</evidence>
<dbReference type="AlphaFoldDB" id="A0A4Y8RPJ1"/>
<organism evidence="8 9">
    <name type="scientific">Jiella endophytica</name>
    <dbReference type="NCBI Taxonomy" id="2558362"/>
    <lineage>
        <taxon>Bacteria</taxon>
        <taxon>Pseudomonadati</taxon>
        <taxon>Pseudomonadota</taxon>
        <taxon>Alphaproteobacteria</taxon>
        <taxon>Hyphomicrobiales</taxon>
        <taxon>Aurantimonadaceae</taxon>
        <taxon>Jiella</taxon>
    </lineage>
</organism>
<evidence type="ECO:0000313" key="9">
    <source>
        <dbReference type="Proteomes" id="UP000298179"/>
    </source>
</evidence>
<keyword evidence="7" id="KW-0560">Oxidoreductase</keyword>
<sequence>MSHQDTTVDLAGIGIGPFNLSLAALADGVPGLATAFFERRANFAWHPGLCFPDAMLQTSPLKDLVTPVCPTSPWSFLNHLVESGRFFDFMSARFETVSRQEFSAYLGWAADGLASTHFSAPVEDVRYEDGHFRLQFTGRPDCIARSLAIGTGRVPLIPAGVVTGPDCFHASRYLELRPKTAGRRVAVIGGGQSGAEVILNLLQQEGAAAPASISWISRRDGFWTLQEGGLVDQFFTPGYLAAYREMPLEVQARALASQKFASDGLTPSTADEIYRHLYRRRHLEGRGDVALYPGRDLLHVRPSGRGQMVVSQSAEGEAEVIEADLVVLATGYRASTPACMGGLAKRLAQETDGALALGPNYRVVWDGPDDSPIYGLNQGRRAYGVIDPQLSMAAWRSAVILNDLSGRAIFRLAEADPLVVWRAAPEAGGKDAGFEQRLTAS</sequence>
<keyword evidence="8" id="KW-0503">Monooxygenase</keyword>
<dbReference type="SUPFAM" id="SSF51905">
    <property type="entry name" value="FAD/NAD(P)-binding domain"/>
    <property type="match status" value="2"/>
</dbReference>
<dbReference type="Proteomes" id="UP000298179">
    <property type="component" value="Unassembled WGS sequence"/>
</dbReference>
<comment type="similarity">
    <text evidence="3">Belongs to the lysine N(6)-hydroxylase/L-ornithine N(5)-oxygenase family.</text>
</comment>
<dbReference type="PANTHER" id="PTHR42802">
    <property type="entry name" value="MONOOXYGENASE"/>
    <property type="match status" value="1"/>
</dbReference>
<gene>
    <name evidence="8" type="ORF">E3C22_07580</name>
</gene>
<dbReference type="EMBL" id="SOZD01000002">
    <property type="protein sequence ID" value="TFF25231.1"/>
    <property type="molecule type" value="Genomic_DNA"/>
</dbReference>
<comment type="caution">
    <text evidence="8">The sequence shown here is derived from an EMBL/GenBank/DDBJ whole genome shotgun (WGS) entry which is preliminary data.</text>
</comment>
<evidence type="ECO:0000256" key="5">
    <source>
        <dbReference type="ARBA" id="ARBA00022827"/>
    </source>
</evidence>
<protein>
    <submittedName>
        <fullName evidence="8">Lysine 6-monooxygenase</fullName>
    </submittedName>
</protein>
<comment type="pathway">
    <text evidence="2">Siderophore biosynthesis.</text>
</comment>
<accession>A0A4Y8RPJ1</accession>
<dbReference type="RefSeq" id="WP_134761399.1">
    <property type="nucleotide sequence ID" value="NZ_SOZD01000002.1"/>
</dbReference>
<evidence type="ECO:0000256" key="2">
    <source>
        <dbReference type="ARBA" id="ARBA00004924"/>
    </source>
</evidence>
<evidence type="ECO:0000256" key="4">
    <source>
        <dbReference type="ARBA" id="ARBA00022630"/>
    </source>
</evidence>